<dbReference type="InterPro" id="IPR029479">
    <property type="entry name" value="Nitroreductase"/>
</dbReference>
<organism evidence="2 3">
    <name type="scientific">Streptomyces humidus</name>
    <dbReference type="NCBI Taxonomy" id="52259"/>
    <lineage>
        <taxon>Bacteria</taxon>
        <taxon>Bacillati</taxon>
        <taxon>Actinomycetota</taxon>
        <taxon>Actinomycetes</taxon>
        <taxon>Kitasatosporales</taxon>
        <taxon>Streptomycetaceae</taxon>
        <taxon>Streptomyces</taxon>
    </lineage>
</organism>
<evidence type="ECO:0000313" key="2">
    <source>
        <dbReference type="EMBL" id="GGR84125.1"/>
    </source>
</evidence>
<dbReference type="GO" id="GO:0016491">
    <property type="term" value="F:oxidoreductase activity"/>
    <property type="evidence" value="ECO:0007669"/>
    <property type="project" value="InterPro"/>
</dbReference>
<dbReference type="InterPro" id="IPR000415">
    <property type="entry name" value="Nitroreductase-like"/>
</dbReference>
<gene>
    <name evidence="2" type="ORF">GCM10010269_24090</name>
</gene>
<dbReference type="Proteomes" id="UP000606194">
    <property type="component" value="Unassembled WGS sequence"/>
</dbReference>
<feature type="domain" description="Nitroreductase" evidence="1">
    <location>
        <begin position="123"/>
        <end position="285"/>
    </location>
</feature>
<protein>
    <submittedName>
        <fullName evidence="2">Nitroreductase</fullName>
    </submittedName>
</protein>
<dbReference type="NCBIfam" id="NF047509">
    <property type="entry name" value="Rv3131_FMN_oxido"/>
    <property type="match status" value="1"/>
</dbReference>
<reference evidence="2" key="1">
    <citation type="journal article" date="2014" name="Int. J. Syst. Evol. Microbiol.">
        <title>Complete genome sequence of Corynebacterium casei LMG S-19264T (=DSM 44701T), isolated from a smear-ripened cheese.</title>
        <authorList>
            <consortium name="US DOE Joint Genome Institute (JGI-PGF)"/>
            <person name="Walter F."/>
            <person name="Albersmeier A."/>
            <person name="Kalinowski J."/>
            <person name="Ruckert C."/>
        </authorList>
    </citation>
    <scope>NUCLEOTIDE SEQUENCE</scope>
    <source>
        <strain evidence="2">JCM 4386</strain>
    </source>
</reference>
<dbReference type="SUPFAM" id="SSF55469">
    <property type="entry name" value="FMN-dependent nitroreductase-like"/>
    <property type="match status" value="2"/>
</dbReference>
<dbReference type="PANTHER" id="PTHR23026:SF123">
    <property type="entry name" value="NAD(P)H NITROREDUCTASE RV3131-RELATED"/>
    <property type="match status" value="1"/>
</dbReference>
<dbReference type="EMBL" id="BMTL01000008">
    <property type="protein sequence ID" value="GGR84125.1"/>
    <property type="molecule type" value="Genomic_DNA"/>
</dbReference>
<dbReference type="InterPro" id="IPR050627">
    <property type="entry name" value="Nitroreductase/BluB"/>
</dbReference>
<dbReference type="Pfam" id="PF00881">
    <property type="entry name" value="Nitroreductase"/>
    <property type="match status" value="1"/>
</dbReference>
<dbReference type="RefSeq" id="WP_190149201.1">
    <property type="nucleotide sequence ID" value="NZ_BMTL01000008.1"/>
</dbReference>
<keyword evidence="3" id="KW-1185">Reference proteome</keyword>
<proteinExistence type="predicted"/>
<dbReference type="Gene3D" id="3.40.109.10">
    <property type="entry name" value="NADH Oxidase"/>
    <property type="match status" value="1"/>
</dbReference>
<reference evidence="2" key="2">
    <citation type="submission" date="2020-09" db="EMBL/GenBank/DDBJ databases">
        <authorList>
            <person name="Sun Q."/>
            <person name="Ohkuma M."/>
        </authorList>
    </citation>
    <scope>NUCLEOTIDE SEQUENCE</scope>
    <source>
        <strain evidence="2">JCM 4386</strain>
    </source>
</reference>
<dbReference type="AlphaFoldDB" id="A0A918FU77"/>
<evidence type="ECO:0000313" key="3">
    <source>
        <dbReference type="Proteomes" id="UP000606194"/>
    </source>
</evidence>
<name>A0A918FU77_9ACTN</name>
<sequence length="333" mass="36440">MSVRALETTTVTSLVEDAAAAPSMHNAQPWRFRFLRADDAFQVYSDLERAMPRADPTTRGLHLGCGAALFNLRVAIAHAGWAAVTELLPDPADPRLLAVVRLTSPTLTDDGPEEDLLPLYPAIARRHTSRQPFTGEAIPEAIKDSLSAAALLEGVRLAFPDVWHIHTLLDLVHDAEGRDDMDDAASEELRRWTRVGPESEKTARDGVPEYAFGPRRLYGRGTVRDFAGRGLVPGRATAAFEDAPQLAILGTVSDRPRDWLMAGQAMERVLLEATLDGLATSLTSQALEWPELRWTVRDPQSAMGFVQMVLRLGYGPAGPGTPRRPVDDVLEIV</sequence>
<accession>A0A918FU77</accession>
<dbReference type="PANTHER" id="PTHR23026">
    <property type="entry name" value="NADPH NITROREDUCTASE"/>
    <property type="match status" value="1"/>
</dbReference>
<comment type="caution">
    <text evidence="2">The sequence shown here is derived from an EMBL/GenBank/DDBJ whole genome shotgun (WGS) entry which is preliminary data.</text>
</comment>
<evidence type="ECO:0000259" key="1">
    <source>
        <dbReference type="Pfam" id="PF00881"/>
    </source>
</evidence>